<sequence>MSELVSGFKSSHGDNVALCYGHFNAIHPGHLRY</sequence>
<proteinExistence type="predicted"/>
<evidence type="ECO:0008006" key="2">
    <source>
        <dbReference type="Google" id="ProtNLM"/>
    </source>
</evidence>
<protein>
    <recommendedName>
        <fullName evidence="2">Cytidyltransferase-like domain-containing protein</fullName>
    </recommendedName>
</protein>
<gene>
    <name evidence="1" type="ORF">METZ01_LOCUS496575</name>
</gene>
<organism evidence="1">
    <name type="scientific">marine metagenome</name>
    <dbReference type="NCBI Taxonomy" id="408172"/>
    <lineage>
        <taxon>unclassified sequences</taxon>
        <taxon>metagenomes</taxon>
        <taxon>ecological metagenomes</taxon>
    </lineage>
</organism>
<dbReference type="EMBL" id="UINC01217215">
    <property type="protein sequence ID" value="SVE43721.1"/>
    <property type="molecule type" value="Genomic_DNA"/>
</dbReference>
<reference evidence="1" key="1">
    <citation type="submission" date="2018-05" db="EMBL/GenBank/DDBJ databases">
        <authorList>
            <person name="Lanie J.A."/>
            <person name="Ng W.-L."/>
            <person name="Kazmierczak K.M."/>
            <person name="Andrzejewski T.M."/>
            <person name="Davidsen T.M."/>
            <person name="Wayne K.J."/>
            <person name="Tettelin H."/>
            <person name="Glass J.I."/>
            <person name="Rusch D."/>
            <person name="Podicherti R."/>
            <person name="Tsui H.-C.T."/>
            <person name="Winkler M.E."/>
        </authorList>
    </citation>
    <scope>NUCLEOTIDE SEQUENCE</scope>
</reference>
<accession>A0A383DH16</accession>
<feature type="non-terminal residue" evidence="1">
    <location>
        <position position="33"/>
    </location>
</feature>
<dbReference type="AlphaFoldDB" id="A0A383DH16"/>
<evidence type="ECO:0000313" key="1">
    <source>
        <dbReference type="EMBL" id="SVE43721.1"/>
    </source>
</evidence>
<name>A0A383DH16_9ZZZZ</name>